<evidence type="ECO:0000313" key="2">
    <source>
        <dbReference type="Proteomes" id="UP000316621"/>
    </source>
</evidence>
<organism evidence="1 2">
    <name type="scientific">Papaver somniferum</name>
    <name type="common">Opium poppy</name>
    <dbReference type="NCBI Taxonomy" id="3469"/>
    <lineage>
        <taxon>Eukaryota</taxon>
        <taxon>Viridiplantae</taxon>
        <taxon>Streptophyta</taxon>
        <taxon>Embryophyta</taxon>
        <taxon>Tracheophyta</taxon>
        <taxon>Spermatophyta</taxon>
        <taxon>Magnoliopsida</taxon>
        <taxon>Ranunculales</taxon>
        <taxon>Papaveraceae</taxon>
        <taxon>Papaveroideae</taxon>
        <taxon>Papaver</taxon>
    </lineage>
</organism>
<accession>A0A4Y7IEG0</accession>
<keyword evidence="2" id="KW-1185">Reference proteome</keyword>
<reference evidence="1 2" key="1">
    <citation type="journal article" date="2018" name="Science">
        <title>The opium poppy genome and morphinan production.</title>
        <authorList>
            <person name="Guo L."/>
            <person name="Winzer T."/>
            <person name="Yang X."/>
            <person name="Li Y."/>
            <person name="Ning Z."/>
            <person name="He Z."/>
            <person name="Teodor R."/>
            <person name="Lu Y."/>
            <person name="Bowser T.A."/>
            <person name="Graham I.A."/>
            <person name="Ye K."/>
        </authorList>
    </citation>
    <scope>NUCLEOTIDE SEQUENCE [LARGE SCALE GENOMIC DNA]</scope>
    <source>
        <strain evidence="2">cv. HN1</strain>
        <tissue evidence="1">Leaves</tissue>
    </source>
</reference>
<evidence type="ECO:0000313" key="1">
    <source>
        <dbReference type="EMBL" id="RZC46082.1"/>
    </source>
</evidence>
<proteinExistence type="predicted"/>
<protein>
    <submittedName>
        <fullName evidence="1">Uncharacterized protein</fullName>
    </submittedName>
</protein>
<dbReference type="AlphaFoldDB" id="A0A4Y7IEG0"/>
<name>A0A4Y7IEG0_PAPSO</name>
<dbReference type="Gramene" id="RZC46082">
    <property type="protein sequence ID" value="RZC46082"/>
    <property type="gene ID" value="C5167_039052"/>
</dbReference>
<dbReference type="Proteomes" id="UP000316621">
    <property type="component" value="Chromosome 1"/>
</dbReference>
<gene>
    <name evidence="1" type="ORF">C5167_039052</name>
</gene>
<sequence>MVCEDCIPYYINVLVHYADGYTYHQPQQNFPDMNLTPVCVRVRVLKFPDFTNKQVIGVQRDLIDAYCVVECGPGNETFVASLEDPMTSANLHQ</sequence>
<dbReference type="EMBL" id="CM010715">
    <property type="protein sequence ID" value="RZC46082.1"/>
    <property type="molecule type" value="Genomic_DNA"/>
</dbReference>